<evidence type="ECO:0000313" key="1">
    <source>
        <dbReference type="EMBL" id="KFE97514.1"/>
    </source>
</evidence>
<evidence type="ECO:0000313" key="2">
    <source>
        <dbReference type="Proteomes" id="UP000028713"/>
    </source>
</evidence>
<organism evidence="1 2">
    <name type="scientific">Chryseobacterium formosense</name>
    <dbReference type="NCBI Taxonomy" id="236814"/>
    <lineage>
        <taxon>Bacteria</taxon>
        <taxon>Pseudomonadati</taxon>
        <taxon>Bacteroidota</taxon>
        <taxon>Flavobacteriia</taxon>
        <taxon>Flavobacteriales</taxon>
        <taxon>Weeksellaceae</taxon>
        <taxon>Chryseobacterium group</taxon>
        <taxon>Chryseobacterium</taxon>
    </lineage>
</organism>
<accession>A0A085YZA1</accession>
<dbReference type="OrthoDB" id="1277169at2"/>
<name>A0A085YZA1_9FLAO</name>
<dbReference type="Proteomes" id="UP000028713">
    <property type="component" value="Unassembled WGS sequence"/>
</dbReference>
<keyword evidence="2" id="KW-1185">Reference proteome</keyword>
<dbReference type="RefSeq" id="WP_034679472.1">
    <property type="nucleotide sequence ID" value="NZ_FPAP01000003.1"/>
</dbReference>
<dbReference type="STRING" id="236814.IX39_19740"/>
<sequence>MSEEKILHISEGTTVYGLNDISQKSLDVSLSHKKKKIKIRSKNQYYFNKNKKKQVAKAKQRPNLSAYTLKKSDLFYNISEKNLKEGTLNTILPFKVSIYFVIIISKSIIQGNTNSLYTYSIFFKGGLVQSSYFTRPPPFLA</sequence>
<reference evidence="1 2" key="1">
    <citation type="submission" date="2014-07" db="EMBL/GenBank/DDBJ databases">
        <title>Genome of Chryseobacterium formosense LMG 24722.</title>
        <authorList>
            <person name="Pipes S.E."/>
            <person name="Stropko S.J."/>
            <person name="Newman J.D."/>
        </authorList>
    </citation>
    <scope>NUCLEOTIDE SEQUENCE [LARGE SCALE GENOMIC DNA]</scope>
    <source>
        <strain evidence="1 2">LMG 24722</strain>
    </source>
</reference>
<proteinExistence type="predicted"/>
<comment type="caution">
    <text evidence="1">The sequence shown here is derived from an EMBL/GenBank/DDBJ whole genome shotgun (WGS) entry which is preliminary data.</text>
</comment>
<dbReference type="EMBL" id="JPRP01000005">
    <property type="protein sequence ID" value="KFE97514.1"/>
    <property type="molecule type" value="Genomic_DNA"/>
</dbReference>
<protein>
    <submittedName>
        <fullName evidence="1">Uncharacterized protein</fullName>
    </submittedName>
</protein>
<dbReference type="AlphaFoldDB" id="A0A085YZA1"/>
<gene>
    <name evidence="1" type="ORF">IX39_19740</name>
</gene>